<feature type="signal peptide" evidence="1">
    <location>
        <begin position="1"/>
        <end position="19"/>
    </location>
</feature>
<protein>
    <submittedName>
        <fullName evidence="2">Uncharacterized protein</fullName>
    </submittedName>
</protein>
<evidence type="ECO:0000313" key="3">
    <source>
        <dbReference type="Proteomes" id="UP001152888"/>
    </source>
</evidence>
<dbReference type="OrthoDB" id="6680924at2759"/>
<dbReference type="Proteomes" id="UP001152888">
    <property type="component" value="Unassembled WGS sequence"/>
</dbReference>
<reference evidence="2" key="1">
    <citation type="submission" date="2022-03" db="EMBL/GenBank/DDBJ databases">
        <authorList>
            <person name="Sayadi A."/>
        </authorList>
    </citation>
    <scope>NUCLEOTIDE SEQUENCE</scope>
</reference>
<dbReference type="AlphaFoldDB" id="A0A9P0M7Y1"/>
<comment type="caution">
    <text evidence="2">The sequence shown here is derived from an EMBL/GenBank/DDBJ whole genome shotgun (WGS) entry which is preliminary data.</text>
</comment>
<keyword evidence="1" id="KW-0732">Signal</keyword>
<evidence type="ECO:0000313" key="2">
    <source>
        <dbReference type="EMBL" id="CAH2007462.1"/>
    </source>
</evidence>
<dbReference type="EMBL" id="CAKOFQ010007753">
    <property type="protein sequence ID" value="CAH2007462.1"/>
    <property type="molecule type" value="Genomic_DNA"/>
</dbReference>
<proteinExistence type="predicted"/>
<sequence length="242" mass="27685">MKQCAFFVSVAACVVLVRSQNACNQINPVQKCPLPATFFDSWKSLVADRLANVYSAYHGPAASVARKFLRMVPTLIITEALKNKAVSLQIGIDVENANDWNIVRNTLERRTEDVFERNPAPFTVLFNPFILNSKKIRRKCRKDMLCRMGLIVEDNRDAAVKMINDMTPELIKQFKRVLDDLNILRDDVCEGGQCQIVEKVLSKRKELNEILDNQNNINIAQRCAIELLVPNYVEYVYENCDE</sequence>
<accession>A0A9P0M7Y1</accession>
<feature type="chain" id="PRO_5040266363" evidence="1">
    <location>
        <begin position="20"/>
        <end position="242"/>
    </location>
</feature>
<organism evidence="2 3">
    <name type="scientific">Acanthoscelides obtectus</name>
    <name type="common">Bean weevil</name>
    <name type="synonym">Bruchus obtectus</name>
    <dbReference type="NCBI Taxonomy" id="200917"/>
    <lineage>
        <taxon>Eukaryota</taxon>
        <taxon>Metazoa</taxon>
        <taxon>Ecdysozoa</taxon>
        <taxon>Arthropoda</taxon>
        <taxon>Hexapoda</taxon>
        <taxon>Insecta</taxon>
        <taxon>Pterygota</taxon>
        <taxon>Neoptera</taxon>
        <taxon>Endopterygota</taxon>
        <taxon>Coleoptera</taxon>
        <taxon>Polyphaga</taxon>
        <taxon>Cucujiformia</taxon>
        <taxon>Chrysomeloidea</taxon>
        <taxon>Chrysomelidae</taxon>
        <taxon>Bruchinae</taxon>
        <taxon>Bruchini</taxon>
        <taxon>Acanthoscelides</taxon>
    </lineage>
</organism>
<gene>
    <name evidence="2" type="ORF">ACAOBT_LOCUS29681</name>
</gene>
<evidence type="ECO:0000256" key="1">
    <source>
        <dbReference type="SAM" id="SignalP"/>
    </source>
</evidence>
<name>A0A9P0M7Y1_ACAOB</name>
<keyword evidence="3" id="KW-1185">Reference proteome</keyword>